<dbReference type="InterPro" id="IPR001387">
    <property type="entry name" value="Cro/C1-type_HTH"/>
</dbReference>
<dbReference type="RefSeq" id="WP_222159121.1">
    <property type="nucleotide sequence ID" value="NZ_CP081864.1"/>
</dbReference>
<gene>
    <name evidence="4" type="ORF">K6K13_00700</name>
</gene>
<name>A0ABX9ALK7_9ENTR</name>
<feature type="transmembrane region" description="Helical" evidence="2">
    <location>
        <begin position="90"/>
        <end position="111"/>
    </location>
</feature>
<reference evidence="4 5" key="1">
    <citation type="submission" date="2021-08" db="EMBL/GenBank/DDBJ databases">
        <title>Culture and genomic analysis of Symbiopectobacterium purcellii sp. nov. gen. nov., isolated from the leafhopper Empoasca decipiens.</title>
        <authorList>
            <person name="Nadal-Jimenez P."/>
            <person name="Siozios S."/>
            <person name="Halliday N."/>
            <person name="Camara M."/>
            <person name="Hurst G.D.D."/>
        </authorList>
    </citation>
    <scope>NUCLEOTIDE SEQUENCE [LARGE SCALE GENOMIC DNA]</scope>
    <source>
        <strain evidence="4 5">SyEd1</strain>
    </source>
</reference>
<dbReference type="PANTHER" id="PTHR46797:SF1">
    <property type="entry name" value="METHYLPHOSPHONATE SYNTHASE"/>
    <property type="match status" value="1"/>
</dbReference>
<dbReference type="InterPro" id="IPR010982">
    <property type="entry name" value="Lambda_DNA-bd_dom_sf"/>
</dbReference>
<keyword evidence="2" id="KW-0472">Membrane</keyword>
<dbReference type="Proteomes" id="UP000825886">
    <property type="component" value="Chromosome"/>
</dbReference>
<dbReference type="CDD" id="cd00093">
    <property type="entry name" value="HTH_XRE"/>
    <property type="match status" value="1"/>
</dbReference>
<evidence type="ECO:0000256" key="1">
    <source>
        <dbReference type="ARBA" id="ARBA00023125"/>
    </source>
</evidence>
<keyword evidence="2" id="KW-1133">Transmembrane helix</keyword>
<protein>
    <submittedName>
        <fullName evidence="4">2TM domain-containing protein</fullName>
    </submittedName>
</protein>
<dbReference type="Gene3D" id="1.10.260.40">
    <property type="entry name" value="lambda repressor-like DNA-binding domains"/>
    <property type="match status" value="1"/>
</dbReference>
<dbReference type="SUPFAM" id="SSF47413">
    <property type="entry name" value="lambda repressor-like DNA-binding domains"/>
    <property type="match status" value="1"/>
</dbReference>
<dbReference type="SMART" id="SM00530">
    <property type="entry name" value="HTH_XRE"/>
    <property type="match status" value="1"/>
</dbReference>
<sequence length="158" mass="18435">MNTNPIKTLRLARAWSQEQLAELSSLSVRTVQRIENGERASLDTLGAIAAAFGVNVTELMTEESEQTLSGESLERRVQAAKRQVRQESRFWRSLVIYVVVNLVLFVVNRMTSPGSHWFLWPLLIWGSFLLLEAVKVFWLRDRWQRWEQARVQRVLRKP</sequence>
<keyword evidence="5" id="KW-1185">Reference proteome</keyword>
<dbReference type="Pfam" id="PF01381">
    <property type="entry name" value="HTH_3"/>
    <property type="match status" value="1"/>
</dbReference>
<accession>A0ABX9ALK7</accession>
<feature type="domain" description="HTH cro/C1-type" evidence="3">
    <location>
        <begin position="6"/>
        <end position="59"/>
    </location>
</feature>
<keyword evidence="1" id="KW-0238">DNA-binding</keyword>
<feature type="transmembrane region" description="Helical" evidence="2">
    <location>
        <begin position="117"/>
        <end position="138"/>
    </location>
</feature>
<dbReference type="Pfam" id="PF13239">
    <property type="entry name" value="2TM"/>
    <property type="match status" value="1"/>
</dbReference>
<dbReference type="EMBL" id="CP081864">
    <property type="protein sequence ID" value="QZN96055.1"/>
    <property type="molecule type" value="Genomic_DNA"/>
</dbReference>
<proteinExistence type="predicted"/>
<organism evidence="4 5">
    <name type="scientific">Symbiopectobacterium purcellii</name>
    <dbReference type="NCBI Taxonomy" id="2871826"/>
    <lineage>
        <taxon>Bacteria</taxon>
        <taxon>Pseudomonadati</taxon>
        <taxon>Pseudomonadota</taxon>
        <taxon>Gammaproteobacteria</taxon>
        <taxon>Enterobacterales</taxon>
        <taxon>Enterobacteriaceae</taxon>
    </lineage>
</organism>
<dbReference type="InterPro" id="IPR025698">
    <property type="entry name" value="2TM_dom"/>
</dbReference>
<dbReference type="InterPro" id="IPR050807">
    <property type="entry name" value="TransReg_Diox_bact_type"/>
</dbReference>
<evidence type="ECO:0000313" key="4">
    <source>
        <dbReference type="EMBL" id="QZN96055.1"/>
    </source>
</evidence>
<evidence type="ECO:0000259" key="3">
    <source>
        <dbReference type="PROSITE" id="PS50943"/>
    </source>
</evidence>
<dbReference type="PANTHER" id="PTHR46797">
    <property type="entry name" value="HTH-TYPE TRANSCRIPTIONAL REGULATOR"/>
    <property type="match status" value="1"/>
</dbReference>
<keyword evidence="2" id="KW-0812">Transmembrane</keyword>
<evidence type="ECO:0000256" key="2">
    <source>
        <dbReference type="SAM" id="Phobius"/>
    </source>
</evidence>
<dbReference type="PROSITE" id="PS50943">
    <property type="entry name" value="HTH_CROC1"/>
    <property type="match status" value="1"/>
</dbReference>
<evidence type="ECO:0000313" key="5">
    <source>
        <dbReference type="Proteomes" id="UP000825886"/>
    </source>
</evidence>